<evidence type="ECO:0000313" key="4">
    <source>
        <dbReference type="EMBL" id="MDP9821745.1"/>
    </source>
</evidence>
<dbReference type="Proteomes" id="UP001240447">
    <property type="component" value="Unassembled WGS sequence"/>
</dbReference>
<keyword evidence="1" id="KW-0547">Nucleotide-binding</keyword>
<dbReference type="PANTHER" id="PTHR33359:SF1">
    <property type="entry name" value="MOLYBDOPTERIN SYNTHASE SULFUR CARRIER SUBUNIT"/>
    <property type="match status" value="1"/>
</dbReference>
<comment type="caution">
    <text evidence="4">The sequence shown here is derived from an EMBL/GenBank/DDBJ whole genome shotgun (WGS) entry which is preliminary data.</text>
</comment>
<dbReference type="InterPro" id="IPR012675">
    <property type="entry name" value="Beta-grasp_dom_sf"/>
</dbReference>
<dbReference type="Pfam" id="PF02597">
    <property type="entry name" value="ThiS"/>
    <property type="match status" value="1"/>
</dbReference>
<gene>
    <name evidence="4" type="ORF">J2S59_001554</name>
</gene>
<comment type="similarity">
    <text evidence="2">Belongs to the MoaD family.</text>
</comment>
<dbReference type="EMBL" id="JAUSQM010000001">
    <property type="protein sequence ID" value="MDP9821745.1"/>
    <property type="molecule type" value="Genomic_DNA"/>
</dbReference>
<dbReference type="InterPro" id="IPR044672">
    <property type="entry name" value="MOCS2A"/>
</dbReference>
<dbReference type="Gene3D" id="3.10.20.30">
    <property type="match status" value="1"/>
</dbReference>
<protein>
    <recommendedName>
        <fullName evidence="3">Molybdopterin synthase sulfur carrier subunit</fullName>
    </recommendedName>
</protein>
<dbReference type="InterPro" id="IPR003749">
    <property type="entry name" value="ThiS/MoaD-like"/>
</dbReference>
<name>A0ABT9NNV3_9ACTN</name>
<proteinExistence type="inferred from homology"/>
<evidence type="ECO:0000256" key="1">
    <source>
        <dbReference type="ARBA" id="ARBA00022741"/>
    </source>
</evidence>
<keyword evidence="5" id="KW-1185">Reference proteome</keyword>
<evidence type="ECO:0000313" key="5">
    <source>
        <dbReference type="Proteomes" id="UP001240447"/>
    </source>
</evidence>
<organism evidence="4 5">
    <name type="scientific">Nocardioides massiliensis</name>
    <dbReference type="NCBI Taxonomy" id="1325935"/>
    <lineage>
        <taxon>Bacteria</taxon>
        <taxon>Bacillati</taxon>
        <taxon>Actinomycetota</taxon>
        <taxon>Actinomycetes</taxon>
        <taxon>Propionibacteriales</taxon>
        <taxon>Nocardioidaceae</taxon>
        <taxon>Nocardioides</taxon>
    </lineage>
</organism>
<dbReference type="RefSeq" id="WP_246360046.1">
    <property type="nucleotide sequence ID" value="NZ_CCXJ01000032.1"/>
</dbReference>
<evidence type="ECO:0000256" key="3">
    <source>
        <dbReference type="ARBA" id="ARBA00024247"/>
    </source>
</evidence>
<dbReference type="CDD" id="cd17040">
    <property type="entry name" value="Ubl_MoaD_like"/>
    <property type="match status" value="1"/>
</dbReference>
<dbReference type="InterPro" id="IPR016155">
    <property type="entry name" value="Mopterin_synth/thiamin_S_b"/>
</dbReference>
<dbReference type="PANTHER" id="PTHR33359">
    <property type="entry name" value="MOLYBDOPTERIN SYNTHASE SULFUR CARRIER SUBUNIT"/>
    <property type="match status" value="1"/>
</dbReference>
<accession>A0ABT9NNV3</accession>
<evidence type="ECO:0000256" key="2">
    <source>
        <dbReference type="ARBA" id="ARBA00024200"/>
    </source>
</evidence>
<sequence length="104" mass="10707">MTEASTDVAAEQTTPAGTVTVRYWAAARSAAGRESDRVELGPEGTLAEVLATVSRVHADSPKFADVLGCCSILVGDRPVAGLEPSDVRVRPGDSVELLPPFAGG</sequence>
<reference evidence="4 5" key="1">
    <citation type="submission" date="2023-07" db="EMBL/GenBank/DDBJ databases">
        <title>Sequencing the genomes of 1000 actinobacteria strains.</title>
        <authorList>
            <person name="Klenk H.-P."/>
        </authorList>
    </citation>
    <scope>NUCLEOTIDE SEQUENCE [LARGE SCALE GENOMIC DNA]</scope>
    <source>
        <strain evidence="4 5">GD13</strain>
    </source>
</reference>
<dbReference type="SUPFAM" id="SSF54285">
    <property type="entry name" value="MoaD/ThiS"/>
    <property type="match status" value="1"/>
</dbReference>